<gene>
    <name evidence="1" type="ORF">K0M31_016993</name>
</gene>
<comment type="caution">
    <text evidence="1">The sequence shown here is derived from an EMBL/GenBank/DDBJ whole genome shotgun (WGS) entry which is preliminary data.</text>
</comment>
<evidence type="ECO:0000313" key="1">
    <source>
        <dbReference type="EMBL" id="KAK1117070.1"/>
    </source>
</evidence>
<accession>A0AA40FDZ0</accession>
<proteinExistence type="predicted"/>
<sequence length="71" mass="7887">MLQKCRKSNRVRFLDNATARLPVLLKADLASMCRICVYARASMYHPASHLSASGGNAPWNLELSNSYRASC</sequence>
<dbReference type="EMBL" id="JAHYIQ010000056">
    <property type="protein sequence ID" value="KAK1117070.1"/>
    <property type="molecule type" value="Genomic_DNA"/>
</dbReference>
<keyword evidence="2" id="KW-1185">Reference proteome</keyword>
<dbReference type="Proteomes" id="UP001177670">
    <property type="component" value="Unassembled WGS sequence"/>
</dbReference>
<dbReference type="AlphaFoldDB" id="A0AA40FDZ0"/>
<reference evidence="1" key="1">
    <citation type="submission" date="2021-10" db="EMBL/GenBank/DDBJ databases">
        <title>Melipona bicolor Genome sequencing and assembly.</title>
        <authorList>
            <person name="Araujo N.S."/>
            <person name="Arias M.C."/>
        </authorList>
    </citation>
    <scope>NUCLEOTIDE SEQUENCE</scope>
    <source>
        <strain evidence="1">USP_2M_L1-L4_2017</strain>
        <tissue evidence="1">Whole body</tissue>
    </source>
</reference>
<name>A0AA40FDZ0_9HYME</name>
<evidence type="ECO:0000313" key="2">
    <source>
        <dbReference type="Proteomes" id="UP001177670"/>
    </source>
</evidence>
<organism evidence="1 2">
    <name type="scientific">Melipona bicolor</name>
    <dbReference type="NCBI Taxonomy" id="60889"/>
    <lineage>
        <taxon>Eukaryota</taxon>
        <taxon>Metazoa</taxon>
        <taxon>Ecdysozoa</taxon>
        <taxon>Arthropoda</taxon>
        <taxon>Hexapoda</taxon>
        <taxon>Insecta</taxon>
        <taxon>Pterygota</taxon>
        <taxon>Neoptera</taxon>
        <taxon>Endopterygota</taxon>
        <taxon>Hymenoptera</taxon>
        <taxon>Apocrita</taxon>
        <taxon>Aculeata</taxon>
        <taxon>Apoidea</taxon>
        <taxon>Anthophila</taxon>
        <taxon>Apidae</taxon>
        <taxon>Melipona</taxon>
    </lineage>
</organism>
<protein>
    <submittedName>
        <fullName evidence="1">Uncharacterized protein</fullName>
    </submittedName>
</protein>